<dbReference type="Proteomes" id="UP001190926">
    <property type="component" value="Unassembled WGS sequence"/>
</dbReference>
<proteinExistence type="predicted"/>
<reference evidence="1 2" key="1">
    <citation type="journal article" date="2021" name="Nat. Commun.">
        <title>Incipient diploidization of the medicinal plant Perilla within 10,000 years.</title>
        <authorList>
            <person name="Zhang Y."/>
            <person name="Shen Q."/>
            <person name="Leng L."/>
            <person name="Zhang D."/>
            <person name="Chen S."/>
            <person name="Shi Y."/>
            <person name="Ning Z."/>
            <person name="Chen S."/>
        </authorList>
    </citation>
    <scope>NUCLEOTIDE SEQUENCE [LARGE SCALE GENOMIC DNA]</scope>
    <source>
        <strain evidence="2">cv. PC099</strain>
    </source>
</reference>
<gene>
    <name evidence="1" type="ORF">C2S53_014421</name>
</gene>
<comment type="caution">
    <text evidence="1">The sequence shown here is derived from an EMBL/GenBank/DDBJ whole genome shotgun (WGS) entry which is preliminary data.</text>
</comment>
<dbReference type="AlphaFoldDB" id="A0AAD4ISC6"/>
<evidence type="ECO:0000313" key="2">
    <source>
        <dbReference type="Proteomes" id="UP001190926"/>
    </source>
</evidence>
<organism evidence="1 2">
    <name type="scientific">Perilla frutescens var. hirtella</name>
    <name type="common">Perilla citriodora</name>
    <name type="synonym">Perilla setoyensis</name>
    <dbReference type="NCBI Taxonomy" id="608512"/>
    <lineage>
        <taxon>Eukaryota</taxon>
        <taxon>Viridiplantae</taxon>
        <taxon>Streptophyta</taxon>
        <taxon>Embryophyta</taxon>
        <taxon>Tracheophyta</taxon>
        <taxon>Spermatophyta</taxon>
        <taxon>Magnoliopsida</taxon>
        <taxon>eudicotyledons</taxon>
        <taxon>Gunneridae</taxon>
        <taxon>Pentapetalae</taxon>
        <taxon>asterids</taxon>
        <taxon>lamiids</taxon>
        <taxon>Lamiales</taxon>
        <taxon>Lamiaceae</taxon>
        <taxon>Nepetoideae</taxon>
        <taxon>Elsholtzieae</taxon>
        <taxon>Perilla</taxon>
    </lineage>
</organism>
<name>A0AAD4ISC6_PERFH</name>
<keyword evidence="2" id="KW-1185">Reference proteome</keyword>
<evidence type="ECO:0000313" key="1">
    <source>
        <dbReference type="EMBL" id="KAH6820619.1"/>
    </source>
</evidence>
<dbReference type="EMBL" id="SDAM02003427">
    <property type="protein sequence ID" value="KAH6820619.1"/>
    <property type="molecule type" value="Genomic_DNA"/>
</dbReference>
<protein>
    <submittedName>
        <fullName evidence="1">Uncharacterized protein</fullName>
    </submittedName>
</protein>
<accession>A0AAD4ISC6</accession>
<sequence length="133" mass="14532">MHNFEHLLVKTFDQIGQQESVITTIAAAAAVHPLSKSPKQWPAAAPRSSSPALISIISCGGRKNPSGIEDEHVRKLNYHLRRPENARRRCSKSCGGVNVAYSRWHQAVEDRSPSGILVAGGLRREGRATDESP</sequence>